<name>A0A9N9P9R3_9GLOM</name>
<evidence type="ECO:0000313" key="1">
    <source>
        <dbReference type="EMBL" id="CAG8802718.1"/>
    </source>
</evidence>
<gene>
    <name evidence="1" type="ORF">RFULGI_LOCUS17909</name>
</gene>
<reference evidence="1" key="1">
    <citation type="submission" date="2021-06" db="EMBL/GenBank/DDBJ databases">
        <authorList>
            <person name="Kallberg Y."/>
            <person name="Tangrot J."/>
            <person name="Rosling A."/>
        </authorList>
    </citation>
    <scope>NUCLEOTIDE SEQUENCE</scope>
    <source>
        <strain evidence="1">IN212</strain>
    </source>
</reference>
<comment type="caution">
    <text evidence="1">The sequence shown here is derived from an EMBL/GenBank/DDBJ whole genome shotgun (WGS) entry which is preliminary data.</text>
</comment>
<dbReference type="PANTHER" id="PTHR22605">
    <property type="entry name" value="RZ-TYPE DOMAIN-CONTAINING PROTEIN"/>
    <property type="match status" value="1"/>
</dbReference>
<dbReference type="EMBL" id="CAJVPZ010074023">
    <property type="protein sequence ID" value="CAG8802718.1"/>
    <property type="molecule type" value="Genomic_DNA"/>
</dbReference>
<dbReference type="PANTHER" id="PTHR22605:SF1">
    <property type="entry name" value="RZ-TYPE DOMAIN-CONTAINING PROTEIN"/>
    <property type="match status" value="1"/>
</dbReference>
<dbReference type="OrthoDB" id="2434080at2759"/>
<organism evidence="1 2">
    <name type="scientific">Racocetra fulgida</name>
    <dbReference type="NCBI Taxonomy" id="60492"/>
    <lineage>
        <taxon>Eukaryota</taxon>
        <taxon>Fungi</taxon>
        <taxon>Fungi incertae sedis</taxon>
        <taxon>Mucoromycota</taxon>
        <taxon>Glomeromycotina</taxon>
        <taxon>Glomeromycetes</taxon>
        <taxon>Diversisporales</taxon>
        <taxon>Gigasporaceae</taxon>
        <taxon>Racocetra</taxon>
    </lineage>
</organism>
<dbReference type="GO" id="GO:0004842">
    <property type="term" value="F:ubiquitin-protein transferase activity"/>
    <property type="evidence" value="ECO:0007669"/>
    <property type="project" value="InterPro"/>
</dbReference>
<protein>
    <submittedName>
        <fullName evidence="1">18795_t:CDS:1</fullName>
    </submittedName>
</protein>
<dbReference type="InterPro" id="IPR031248">
    <property type="entry name" value="RNF213"/>
</dbReference>
<proteinExistence type="predicted"/>
<dbReference type="GO" id="GO:0016887">
    <property type="term" value="F:ATP hydrolysis activity"/>
    <property type="evidence" value="ECO:0007669"/>
    <property type="project" value="InterPro"/>
</dbReference>
<keyword evidence="2" id="KW-1185">Reference proteome</keyword>
<dbReference type="AlphaFoldDB" id="A0A9N9P9R3"/>
<sequence>DQKYYTRVALGAYSNPMVCVHKNFRCILVLDEKNVDFADPPLLNRFEKQKMSINDILNDDMKRMVEELANWTKHISSCVKEDMSFLDFNEHDIFVGFNKEETLQSLVILNSNNLQIKDEKDILDKCKEQLLGIALSDGIVRSKRS</sequence>
<dbReference type="Proteomes" id="UP000789396">
    <property type="component" value="Unassembled WGS sequence"/>
</dbReference>
<feature type="non-terminal residue" evidence="1">
    <location>
        <position position="1"/>
    </location>
</feature>
<accession>A0A9N9P9R3</accession>
<evidence type="ECO:0000313" key="2">
    <source>
        <dbReference type="Proteomes" id="UP000789396"/>
    </source>
</evidence>
<feature type="non-terminal residue" evidence="1">
    <location>
        <position position="145"/>
    </location>
</feature>